<dbReference type="RefSeq" id="WP_109592777.1">
    <property type="nucleotide sequence ID" value="NZ_CAJGZY010000029.1"/>
</dbReference>
<reference evidence="4 5" key="1">
    <citation type="submission" date="2018-05" db="EMBL/GenBank/DDBJ databases">
        <title>Genomic Encyclopedia of Type Strains, Phase IV (KMG-IV): sequencing the most valuable type-strain genomes for metagenomic binning, comparative biology and taxonomic classification.</title>
        <authorList>
            <person name="Goeker M."/>
        </authorList>
    </citation>
    <scope>NUCLEOTIDE SEQUENCE [LARGE SCALE GENOMIC DNA]</scope>
    <source>
        <strain evidence="4 5">DSM 7229</strain>
    </source>
</reference>
<evidence type="ECO:0000259" key="3">
    <source>
        <dbReference type="PROSITE" id="PS50893"/>
    </source>
</evidence>
<accession>A0A2V1ZF93</accession>
<dbReference type="InterPro" id="IPR003593">
    <property type="entry name" value="AAA+_ATPase"/>
</dbReference>
<keyword evidence="2 4" id="KW-0067">ATP-binding</keyword>
<sequence length="289" mass="32405">MHLHNNKPILIFENIQVHSKRTASIPAYNDNKVDDKNINDKNMEATTSALSTICQRWISKLRPNTVSQTIIPAHQRLLIDGATGKLLAGQVTVLTGASGSGKSVLLRVLAGLLPMSGGNVCLRSDDQSTSSAYCSIHDTAPIQWRTHVALLAQHPQLLEGSVLENLQMPYQLQAHQHRRFDIDWHIAQLEQLQRSADFLQQEIYHLSGGERQLVNTLRLLQLNPRVLLLDEPTAALDSDTSAQLVNLLMNWLEADSQRTLLWVTHDTKDIMPLADQHWQMQAGVLTEIF</sequence>
<keyword evidence="5" id="KW-1185">Reference proteome</keyword>
<dbReference type="GO" id="GO:0005524">
    <property type="term" value="F:ATP binding"/>
    <property type="evidence" value="ECO:0007669"/>
    <property type="project" value="UniProtKB-KW"/>
</dbReference>
<dbReference type="InterPro" id="IPR003439">
    <property type="entry name" value="ABC_transporter-like_ATP-bd"/>
</dbReference>
<dbReference type="EMBL" id="QGGM01000026">
    <property type="protein sequence ID" value="PWK05064.1"/>
    <property type="molecule type" value="Genomic_DNA"/>
</dbReference>
<dbReference type="AlphaFoldDB" id="A0A2V1ZF93"/>
<dbReference type="PANTHER" id="PTHR43119:SF1">
    <property type="entry name" value="ABC TRANSPORTER DOMAIN-CONTAINING PROTEIN"/>
    <property type="match status" value="1"/>
</dbReference>
<dbReference type="InterPro" id="IPR027417">
    <property type="entry name" value="P-loop_NTPase"/>
</dbReference>
<dbReference type="GeneID" id="60256451"/>
<dbReference type="Pfam" id="PF00005">
    <property type="entry name" value="ABC_tran"/>
    <property type="match status" value="1"/>
</dbReference>
<gene>
    <name evidence="4" type="ORF">C8D84_1268</name>
</gene>
<evidence type="ECO:0000313" key="5">
    <source>
        <dbReference type="Proteomes" id="UP000245655"/>
    </source>
</evidence>
<dbReference type="Gene3D" id="3.40.50.300">
    <property type="entry name" value="P-loop containing nucleotide triphosphate hydrolases"/>
    <property type="match status" value="1"/>
</dbReference>
<feature type="domain" description="ABC transporter" evidence="3">
    <location>
        <begin position="61"/>
        <end position="288"/>
    </location>
</feature>
<name>A0A2V1ZF93_PSYIM</name>
<proteinExistence type="predicted"/>
<dbReference type="GO" id="GO:0016887">
    <property type="term" value="F:ATP hydrolysis activity"/>
    <property type="evidence" value="ECO:0007669"/>
    <property type="project" value="InterPro"/>
</dbReference>
<evidence type="ECO:0000256" key="2">
    <source>
        <dbReference type="ARBA" id="ARBA00022840"/>
    </source>
</evidence>
<comment type="caution">
    <text evidence="4">The sequence shown here is derived from an EMBL/GenBank/DDBJ whole genome shotgun (WGS) entry which is preliminary data.</text>
</comment>
<dbReference type="Proteomes" id="UP000245655">
    <property type="component" value="Unassembled WGS sequence"/>
</dbReference>
<evidence type="ECO:0000256" key="1">
    <source>
        <dbReference type="ARBA" id="ARBA00022741"/>
    </source>
</evidence>
<dbReference type="PROSITE" id="PS50893">
    <property type="entry name" value="ABC_TRANSPORTER_2"/>
    <property type="match status" value="1"/>
</dbReference>
<protein>
    <submittedName>
        <fullName evidence="4">Putative ABC transport system ATP-binding protein</fullName>
    </submittedName>
</protein>
<dbReference type="SUPFAM" id="SSF52540">
    <property type="entry name" value="P-loop containing nucleoside triphosphate hydrolases"/>
    <property type="match status" value="1"/>
</dbReference>
<organism evidence="4 5">
    <name type="scientific">Psychrobacter immobilis</name>
    <dbReference type="NCBI Taxonomy" id="498"/>
    <lineage>
        <taxon>Bacteria</taxon>
        <taxon>Pseudomonadati</taxon>
        <taxon>Pseudomonadota</taxon>
        <taxon>Gammaproteobacteria</taxon>
        <taxon>Moraxellales</taxon>
        <taxon>Moraxellaceae</taxon>
        <taxon>Psychrobacter</taxon>
    </lineage>
</organism>
<evidence type="ECO:0000313" key="4">
    <source>
        <dbReference type="EMBL" id="PWK05064.1"/>
    </source>
</evidence>
<dbReference type="PANTHER" id="PTHR43119">
    <property type="entry name" value="ABC TRANSPORT PROTEIN ATP-BINDING COMPONENT-RELATED"/>
    <property type="match status" value="1"/>
</dbReference>
<keyword evidence="1" id="KW-0547">Nucleotide-binding</keyword>
<dbReference type="SMART" id="SM00382">
    <property type="entry name" value="AAA"/>
    <property type="match status" value="1"/>
</dbReference>